<reference evidence="1" key="2">
    <citation type="journal article" date="2023" name="Science">
        <title>Genomic signatures of disease resistance in endangered staghorn corals.</title>
        <authorList>
            <person name="Vollmer S.V."/>
            <person name="Selwyn J.D."/>
            <person name="Despard B.A."/>
            <person name="Roesel C.L."/>
        </authorList>
    </citation>
    <scope>NUCLEOTIDE SEQUENCE</scope>
    <source>
        <strain evidence="1">K2</strain>
    </source>
</reference>
<organism evidence="1 2">
    <name type="scientific">Acropora cervicornis</name>
    <name type="common">Staghorn coral</name>
    <dbReference type="NCBI Taxonomy" id="6130"/>
    <lineage>
        <taxon>Eukaryota</taxon>
        <taxon>Metazoa</taxon>
        <taxon>Cnidaria</taxon>
        <taxon>Anthozoa</taxon>
        <taxon>Hexacorallia</taxon>
        <taxon>Scleractinia</taxon>
        <taxon>Astrocoeniina</taxon>
        <taxon>Acroporidae</taxon>
        <taxon>Acropora</taxon>
    </lineage>
</organism>
<keyword evidence="2" id="KW-1185">Reference proteome</keyword>
<evidence type="ECO:0000313" key="1">
    <source>
        <dbReference type="EMBL" id="KAK2571654.1"/>
    </source>
</evidence>
<reference evidence="1" key="1">
    <citation type="journal article" date="2023" name="G3 (Bethesda)">
        <title>Whole genome assembly and annotation of the endangered Caribbean coral Acropora cervicornis.</title>
        <authorList>
            <person name="Selwyn J.D."/>
            <person name="Vollmer S.V."/>
        </authorList>
    </citation>
    <scope>NUCLEOTIDE SEQUENCE</scope>
    <source>
        <strain evidence="1">K2</strain>
    </source>
</reference>
<gene>
    <name evidence="1" type="ORF">P5673_003022</name>
</gene>
<dbReference type="Proteomes" id="UP001249851">
    <property type="component" value="Unassembled WGS sequence"/>
</dbReference>
<accession>A0AAD9VEP4</accession>
<comment type="caution">
    <text evidence="1">The sequence shown here is derived from an EMBL/GenBank/DDBJ whole genome shotgun (WGS) entry which is preliminary data.</text>
</comment>
<dbReference type="EMBL" id="JARQWQ010000005">
    <property type="protein sequence ID" value="KAK2571654.1"/>
    <property type="molecule type" value="Genomic_DNA"/>
</dbReference>
<dbReference type="AlphaFoldDB" id="A0AAD9VEP4"/>
<proteinExistence type="predicted"/>
<evidence type="ECO:0000313" key="2">
    <source>
        <dbReference type="Proteomes" id="UP001249851"/>
    </source>
</evidence>
<name>A0AAD9VEP4_ACRCE</name>
<protein>
    <submittedName>
        <fullName evidence="1">Uncharacterized protein</fullName>
    </submittedName>
</protein>
<sequence length="187" mass="20739">MFTLLSPRSGHSTNNFDTNTLNEDECHTKLWSFKKDLYKLLECLGIPEKICCERKTVSSGLDATLNHFVTLVGTRALYHGLGEIQKSSASCSMQLFCTDAENVNQQGLPLSHCFGFIACTVCREPVVSNYECSGKVFHCLGPLCAKCTNLSIMAMLFQKSLVFHLLLCKSIFKVAQGLTAVWAQLML</sequence>